<keyword evidence="3" id="KW-0804">Transcription</keyword>
<dbReference type="Gene3D" id="1.10.10.10">
    <property type="entry name" value="Winged helix-like DNA-binding domain superfamily/Winged helix DNA-binding domain"/>
    <property type="match status" value="1"/>
</dbReference>
<dbReference type="GO" id="GO:0003700">
    <property type="term" value="F:DNA-binding transcription factor activity"/>
    <property type="evidence" value="ECO:0007669"/>
    <property type="project" value="InterPro"/>
</dbReference>
<dbReference type="CDD" id="cd07377">
    <property type="entry name" value="WHTH_GntR"/>
    <property type="match status" value="1"/>
</dbReference>
<dbReference type="PANTHER" id="PTHR44846:SF17">
    <property type="entry name" value="GNTR-FAMILY TRANSCRIPTIONAL REGULATOR"/>
    <property type="match status" value="1"/>
</dbReference>
<dbReference type="SUPFAM" id="SSF64288">
    <property type="entry name" value="Chorismate lyase-like"/>
    <property type="match status" value="1"/>
</dbReference>
<name>A0A1Z5IL81_9LACO</name>
<evidence type="ECO:0000256" key="2">
    <source>
        <dbReference type="ARBA" id="ARBA00023125"/>
    </source>
</evidence>
<protein>
    <submittedName>
        <fullName evidence="5">GntR family transcriptional regulator</fullName>
    </submittedName>
</protein>
<dbReference type="Pfam" id="PF00392">
    <property type="entry name" value="GntR"/>
    <property type="match status" value="1"/>
</dbReference>
<gene>
    <name evidence="5" type="primary">gntR_1</name>
    <name evidence="5" type="ORF">IWT140_00112</name>
</gene>
<keyword evidence="2" id="KW-0238">DNA-binding</keyword>
<dbReference type="RefSeq" id="WP_089087507.1">
    <property type="nucleotide sequence ID" value="NZ_BCMH01000001.1"/>
</dbReference>
<evidence type="ECO:0000313" key="5">
    <source>
        <dbReference type="EMBL" id="GAX02515.1"/>
    </source>
</evidence>
<dbReference type="PROSITE" id="PS50949">
    <property type="entry name" value="HTH_GNTR"/>
    <property type="match status" value="1"/>
</dbReference>
<dbReference type="Pfam" id="PF07702">
    <property type="entry name" value="UTRA"/>
    <property type="match status" value="1"/>
</dbReference>
<organism evidence="5 6">
    <name type="scientific">Secundilactobacillus pentosiphilus</name>
    <dbReference type="NCBI Taxonomy" id="1714682"/>
    <lineage>
        <taxon>Bacteria</taxon>
        <taxon>Bacillati</taxon>
        <taxon>Bacillota</taxon>
        <taxon>Bacilli</taxon>
        <taxon>Lactobacillales</taxon>
        <taxon>Lactobacillaceae</taxon>
        <taxon>Secundilactobacillus</taxon>
    </lineage>
</organism>
<keyword evidence="1" id="KW-0805">Transcription regulation</keyword>
<dbReference type="InterPro" id="IPR036390">
    <property type="entry name" value="WH_DNA-bd_sf"/>
</dbReference>
<dbReference type="GO" id="GO:0003677">
    <property type="term" value="F:DNA binding"/>
    <property type="evidence" value="ECO:0007669"/>
    <property type="project" value="UniProtKB-KW"/>
</dbReference>
<dbReference type="SMART" id="SM00866">
    <property type="entry name" value="UTRA"/>
    <property type="match status" value="1"/>
</dbReference>
<sequence length="238" mass="26694">MTTKYANIASDLEEKIRNGQYHDRLPNERELCTLYSVSRNTISQALQQLEQKNLIYRKHGSGTYVRDIVEIEKHNVNIHLFTDGFTKSAETDNAAVSTEILNFKMAFAGKLLTDKLNVSAKTPLYEVIRLRLINGQPACYEINVIPIALLPNLTPEDMQGSLFQYASAELGLKVANAAVEVTAPMGNPDVLEALNLVDATSQVVIRSEGTVFLENGKPLEFFDTYYRPEYFNLKANTN</sequence>
<dbReference type="InterPro" id="IPR011663">
    <property type="entry name" value="UTRA"/>
</dbReference>
<accession>A0A1Z5IL81</accession>
<dbReference type="SMART" id="SM00345">
    <property type="entry name" value="HTH_GNTR"/>
    <property type="match status" value="1"/>
</dbReference>
<dbReference type="EMBL" id="BCMH01000001">
    <property type="protein sequence ID" value="GAX02515.1"/>
    <property type="molecule type" value="Genomic_DNA"/>
</dbReference>
<feature type="domain" description="HTH gntR-type" evidence="4">
    <location>
        <begin position="2"/>
        <end position="68"/>
    </location>
</feature>
<comment type="caution">
    <text evidence="5">The sequence shown here is derived from an EMBL/GenBank/DDBJ whole genome shotgun (WGS) entry which is preliminary data.</text>
</comment>
<evidence type="ECO:0000313" key="6">
    <source>
        <dbReference type="Proteomes" id="UP000198430"/>
    </source>
</evidence>
<dbReference type="SUPFAM" id="SSF46785">
    <property type="entry name" value="Winged helix' DNA-binding domain"/>
    <property type="match status" value="1"/>
</dbReference>
<dbReference type="AlphaFoldDB" id="A0A1Z5IL81"/>
<evidence type="ECO:0000256" key="1">
    <source>
        <dbReference type="ARBA" id="ARBA00023015"/>
    </source>
</evidence>
<dbReference type="InterPro" id="IPR036388">
    <property type="entry name" value="WH-like_DNA-bd_sf"/>
</dbReference>
<evidence type="ECO:0000256" key="3">
    <source>
        <dbReference type="ARBA" id="ARBA00023163"/>
    </source>
</evidence>
<dbReference type="Gene3D" id="3.40.1410.10">
    <property type="entry name" value="Chorismate lyase-like"/>
    <property type="match status" value="1"/>
</dbReference>
<dbReference type="GO" id="GO:0045892">
    <property type="term" value="P:negative regulation of DNA-templated transcription"/>
    <property type="evidence" value="ECO:0007669"/>
    <property type="project" value="TreeGrafter"/>
</dbReference>
<dbReference type="InterPro" id="IPR050679">
    <property type="entry name" value="Bact_HTH_transcr_reg"/>
</dbReference>
<dbReference type="PRINTS" id="PR00035">
    <property type="entry name" value="HTHGNTR"/>
</dbReference>
<proteinExistence type="predicted"/>
<reference evidence="5 6" key="1">
    <citation type="submission" date="2015-11" db="EMBL/GenBank/DDBJ databases">
        <title>Draft genome sequences of new species of the genus Lactobacillus isolated from orchardgrass silage.</title>
        <authorList>
            <person name="Tohno M."/>
            <person name="Tanizawa Y."/>
            <person name="Arita M."/>
        </authorList>
    </citation>
    <scope>NUCLEOTIDE SEQUENCE [LARGE SCALE GENOMIC DNA]</scope>
    <source>
        <strain evidence="5 6">IWT140</strain>
    </source>
</reference>
<evidence type="ECO:0000259" key="4">
    <source>
        <dbReference type="PROSITE" id="PS50949"/>
    </source>
</evidence>
<dbReference type="Proteomes" id="UP000198430">
    <property type="component" value="Unassembled WGS sequence"/>
</dbReference>
<dbReference type="InterPro" id="IPR000524">
    <property type="entry name" value="Tscrpt_reg_HTH_GntR"/>
</dbReference>
<dbReference type="InterPro" id="IPR028978">
    <property type="entry name" value="Chorismate_lyase_/UTRA_dom_sf"/>
</dbReference>
<keyword evidence="6" id="KW-1185">Reference proteome</keyword>
<dbReference type="PANTHER" id="PTHR44846">
    <property type="entry name" value="MANNOSYL-D-GLYCERATE TRANSPORT/METABOLISM SYSTEM REPRESSOR MNGR-RELATED"/>
    <property type="match status" value="1"/>
</dbReference>